<keyword evidence="4" id="KW-0449">Lipoprotein</keyword>
<keyword evidence="2" id="KW-0472">Membrane</keyword>
<feature type="signal peptide" evidence="5">
    <location>
        <begin position="1"/>
        <end position="23"/>
    </location>
</feature>
<evidence type="ECO:0000256" key="3">
    <source>
        <dbReference type="ARBA" id="ARBA00023139"/>
    </source>
</evidence>
<organism evidence="7 8">
    <name type="scientific">Lonsdalea quercina</name>
    <dbReference type="NCBI Taxonomy" id="71657"/>
    <lineage>
        <taxon>Bacteria</taxon>
        <taxon>Pseudomonadati</taxon>
        <taxon>Pseudomonadota</taxon>
        <taxon>Gammaproteobacteria</taxon>
        <taxon>Enterobacterales</taxon>
        <taxon>Pectobacteriaceae</taxon>
        <taxon>Lonsdalea</taxon>
    </lineage>
</organism>
<protein>
    <submittedName>
        <fullName evidence="7">Membrane-bound inhibitor of C-type lysozyme</fullName>
    </submittedName>
</protein>
<dbReference type="Gene3D" id="2.40.128.200">
    <property type="match status" value="1"/>
</dbReference>
<dbReference type="GeneID" id="97763860"/>
<evidence type="ECO:0000256" key="5">
    <source>
        <dbReference type="SAM" id="SignalP"/>
    </source>
</evidence>
<dbReference type="InterPro" id="IPR036328">
    <property type="entry name" value="MliC_sf"/>
</dbReference>
<gene>
    <name evidence="7" type="ORF">SAMN02982996_00946</name>
</gene>
<accession>A0A1H3YC76</accession>
<evidence type="ECO:0000256" key="2">
    <source>
        <dbReference type="ARBA" id="ARBA00023136"/>
    </source>
</evidence>
<evidence type="ECO:0000313" key="8">
    <source>
        <dbReference type="Proteomes" id="UP000187280"/>
    </source>
</evidence>
<evidence type="ECO:0000256" key="1">
    <source>
        <dbReference type="ARBA" id="ARBA00022729"/>
    </source>
</evidence>
<proteinExistence type="predicted"/>
<dbReference type="InterPro" id="IPR018660">
    <property type="entry name" value="MliC"/>
</dbReference>
<keyword evidence="1 5" id="KW-0732">Signal</keyword>
<dbReference type="RefSeq" id="WP_026742639.1">
    <property type="nucleotide sequence ID" value="NZ_FNQS01000002.1"/>
</dbReference>
<evidence type="ECO:0000313" key="7">
    <source>
        <dbReference type="EMBL" id="SEA09176.1"/>
    </source>
</evidence>
<dbReference type="EMBL" id="FNQS01000002">
    <property type="protein sequence ID" value="SEA09176.1"/>
    <property type="molecule type" value="Genomic_DNA"/>
</dbReference>
<reference evidence="7 8" key="1">
    <citation type="submission" date="2016-10" db="EMBL/GenBank/DDBJ databases">
        <authorList>
            <person name="de Groot N.N."/>
        </authorList>
    </citation>
    <scope>NUCLEOTIDE SEQUENCE [LARGE SCALE GENOMIC DNA]</scope>
    <source>
        <strain evidence="7 8">ATCC 29281</strain>
    </source>
</reference>
<dbReference type="Pfam" id="PF09864">
    <property type="entry name" value="MliC"/>
    <property type="match status" value="1"/>
</dbReference>
<sequence length="102" mass="11579">MSKLLLMGMSLMLLSGCSHFRHAQDNVMHYQCGTMPLTVTQTQVQGREQIAFFLDGERHRLTQVSDESGIRYGNDKYTFIRNGNQAAIQRDGKLIVDDCVLK</sequence>
<keyword evidence="3" id="KW-0564">Palmitate</keyword>
<name>A0A1H3YC76_9GAMM</name>
<dbReference type="AlphaFoldDB" id="A0A1H3YC76"/>
<dbReference type="PROSITE" id="PS51257">
    <property type="entry name" value="PROKAR_LIPOPROTEIN"/>
    <property type="match status" value="1"/>
</dbReference>
<feature type="domain" description="C-type lysozyme inhibitor" evidence="6">
    <location>
        <begin position="30"/>
        <end position="93"/>
    </location>
</feature>
<dbReference type="Proteomes" id="UP000187280">
    <property type="component" value="Unassembled WGS sequence"/>
</dbReference>
<dbReference type="STRING" id="71657.SAMN02982996_00946"/>
<dbReference type="eggNOG" id="COG3895">
    <property type="taxonomic scope" value="Bacteria"/>
</dbReference>
<feature type="chain" id="PRO_5010586959" evidence="5">
    <location>
        <begin position="24"/>
        <end position="102"/>
    </location>
</feature>
<evidence type="ECO:0000256" key="4">
    <source>
        <dbReference type="ARBA" id="ARBA00023288"/>
    </source>
</evidence>
<keyword evidence="8" id="KW-1185">Reference proteome</keyword>
<evidence type="ECO:0000259" key="6">
    <source>
        <dbReference type="Pfam" id="PF09864"/>
    </source>
</evidence>
<dbReference type="SUPFAM" id="SSF141488">
    <property type="entry name" value="YdhA-like"/>
    <property type="match status" value="1"/>
</dbReference>